<feature type="signal peptide" evidence="1">
    <location>
        <begin position="1"/>
        <end position="22"/>
    </location>
</feature>
<comment type="caution">
    <text evidence="2">The sequence shown here is derived from an EMBL/GenBank/DDBJ whole genome shotgun (WGS) entry which is preliminary data.</text>
</comment>
<dbReference type="InterPro" id="IPR021245">
    <property type="entry name" value="DUF2790"/>
</dbReference>
<reference evidence="2" key="1">
    <citation type="submission" date="2021-06" db="EMBL/GenBank/DDBJ databases">
        <title>Updating the genus Pseudomonas: Description of 43 new species and partition of the Pseudomonas putida group.</title>
        <authorList>
            <person name="Girard L."/>
            <person name="Lood C."/>
            <person name="Vandamme P."/>
            <person name="Rokni-Zadeh H."/>
            <person name="Van Noort V."/>
            <person name="Hofte M."/>
            <person name="Lavigne R."/>
            <person name="De Mot R."/>
        </authorList>
    </citation>
    <scope>NUCLEOTIDE SEQUENCE</scope>
    <source>
        <strain evidence="2">SWRI103</strain>
    </source>
</reference>
<keyword evidence="1" id="KW-0732">Signal</keyword>
<feature type="chain" id="PRO_5046111513" evidence="1">
    <location>
        <begin position="23"/>
        <end position="85"/>
    </location>
</feature>
<dbReference type="Proteomes" id="UP001048976">
    <property type="component" value="Unassembled WGS sequence"/>
</dbReference>
<accession>A0ABS6P799</accession>
<dbReference type="RefSeq" id="WP_169375780.1">
    <property type="nucleotide sequence ID" value="NZ_JAHSTY010000002.1"/>
</dbReference>
<organism evidence="2 3">
    <name type="scientific">Pseudomonas azadiae</name>
    <dbReference type="NCBI Taxonomy" id="2843612"/>
    <lineage>
        <taxon>Bacteria</taxon>
        <taxon>Pseudomonadati</taxon>
        <taxon>Pseudomonadota</taxon>
        <taxon>Gammaproteobacteria</taxon>
        <taxon>Pseudomonadales</taxon>
        <taxon>Pseudomonadaceae</taxon>
        <taxon>Pseudomonas</taxon>
    </lineage>
</organism>
<dbReference type="EMBL" id="JAHSTY010000002">
    <property type="protein sequence ID" value="MBV4455882.1"/>
    <property type="molecule type" value="Genomic_DNA"/>
</dbReference>
<keyword evidence="3" id="KW-1185">Reference proteome</keyword>
<name>A0ABS6P799_9PSED</name>
<dbReference type="Gene3D" id="2.30.140.50">
    <property type="entry name" value="Protein of unknown function DUF2790"/>
    <property type="match status" value="1"/>
</dbReference>
<evidence type="ECO:0000256" key="1">
    <source>
        <dbReference type="SAM" id="SignalP"/>
    </source>
</evidence>
<proteinExistence type="predicted"/>
<protein>
    <submittedName>
        <fullName evidence="2">DUF2790 domain-containing protein</fullName>
    </submittedName>
</protein>
<dbReference type="Pfam" id="PF10976">
    <property type="entry name" value="DUF2790"/>
    <property type="match status" value="1"/>
</dbReference>
<evidence type="ECO:0000313" key="3">
    <source>
        <dbReference type="Proteomes" id="UP001048976"/>
    </source>
</evidence>
<sequence>MNPHRVCLFGCTLVLTTLAATAQAETKPVPYHYGMPMDIQKVISMTEPQTRECKVIEAQIKFVDKAGDVQQVSYKKLSEACLFQN</sequence>
<gene>
    <name evidence="2" type="ORF">KVG91_25190</name>
</gene>
<evidence type="ECO:0000313" key="2">
    <source>
        <dbReference type="EMBL" id="MBV4455882.1"/>
    </source>
</evidence>